<feature type="domain" description="Septin-type G" evidence="10">
    <location>
        <begin position="24"/>
        <end position="296"/>
    </location>
</feature>
<dbReference type="GO" id="GO:0005856">
    <property type="term" value="C:cytoskeleton"/>
    <property type="evidence" value="ECO:0007669"/>
    <property type="project" value="UniProtKB-ARBA"/>
</dbReference>
<evidence type="ECO:0000259" key="10">
    <source>
        <dbReference type="PROSITE" id="PS51719"/>
    </source>
</evidence>
<evidence type="ECO:0000313" key="11">
    <source>
        <dbReference type="EnsemblMetazoa" id="tetur37g00150.1"/>
    </source>
</evidence>
<keyword evidence="3 8" id="KW-0547">Nucleotide-binding</keyword>
<evidence type="ECO:0000256" key="4">
    <source>
        <dbReference type="ARBA" id="ARBA00023054"/>
    </source>
</evidence>
<organism evidence="11 12">
    <name type="scientific">Tetranychus urticae</name>
    <name type="common">Two-spotted spider mite</name>
    <dbReference type="NCBI Taxonomy" id="32264"/>
    <lineage>
        <taxon>Eukaryota</taxon>
        <taxon>Metazoa</taxon>
        <taxon>Ecdysozoa</taxon>
        <taxon>Arthropoda</taxon>
        <taxon>Chelicerata</taxon>
        <taxon>Arachnida</taxon>
        <taxon>Acari</taxon>
        <taxon>Acariformes</taxon>
        <taxon>Trombidiformes</taxon>
        <taxon>Prostigmata</taxon>
        <taxon>Eleutherengona</taxon>
        <taxon>Raphignathae</taxon>
        <taxon>Tetranychoidea</taxon>
        <taxon>Tetranychidae</taxon>
        <taxon>Tetranychus</taxon>
    </lineage>
</organism>
<feature type="region of interest" description="Disordered" evidence="9">
    <location>
        <begin position="344"/>
        <end position="375"/>
    </location>
</feature>
<evidence type="ECO:0000313" key="12">
    <source>
        <dbReference type="Proteomes" id="UP000015104"/>
    </source>
</evidence>
<name>T1L3Y6_TETUR</name>
<evidence type="ECO:0000256" key="7">
    <source>
        <dbReference type="PIRNR" id="PIRNR006698"/>
    </source>
</evidence>
<dbReference type="GO" id="GO:0005525">
    <property type="term" value="F:GTP binding"/>
    <property type="evidence" value="ECO:0007669"/>
    <property type="project" value="UniProtKB-UniRule"/>
</dbReference>
<dbReference type="InterPro" id="IPR030379">
    <property type="entry name" value="G_SEPTIN_dom"/>
</dbReference>
<dbReference type="OrthoDB" id="416553at2759"/>
<evidence type="ECO:0000256" key="6">
    <source>
        <dbReference type="ARBA" id="ARBA00023306"/>
    </source>
</evidence>
<keyword evidence="4" id="KW-0175">Coiled coil</keyword>
<keyword evidence="2" id="KW-0132">Cell division</keyword>
<dbReference type="FunFam" id="3.40.50.300:FF:000162">
    <property type="entry name" value="septin-7 isoform X1"/>
    <property type="match status" value="1"/>
</dbReference>
<dbReference type="SUPFAM" id="SSF52540">
    <property type="entry name" value="P-loop containing nucleoside triphosphate hydrolases"/>
    <property type="match status" value="1"/>
</dbReference>
<dbReference type="STRING" id="32264.T1L3Y6"/>
<evidence type="ECO:0000256" key="9">
    <source>
        <dbReference type="SAM" id="MobiDB-lite"/>
    </source>
</evidence>
<evidence type="ECO:0000256" key="3">
    <source>
        <dbReference type="ARBA" id="ARBA00022741"/>
    </source>
</evidence>
<dbReference type="GO" id="GO:0051301">
    <property type="term" value="P:cell division"/>
    <property type="evidence" value="ECO:0007669"/>
    <property type="project" value="UniProtKB-KW"/>
</dbReference>
<dbReference type="KEGG" id="tut:107370116"/>
<reference evidence="12" key="1">
    <citation type="submission" date="2011-08" db="EMBL/GenBank/DDBJ databases">
        <authorList>
            <person name="Rombauts S."/>
        </authorList>
    </citation>
    <scope>NUCLEOTIDE SEQUENCE</scope>
    <source>
        <strain evidence="12">London</strain>
    </source>
</reference>
<evidence type="ECO:0000256" key="1">
    <source>
        <dbReference type="ARBA" id="ARBA00004626"/>
    </source>
</evidence>
<dbReference type="OMA" id="EXWKPVA"/>
<comment type="similarity">
    <text evidence="7 8">Belongs to the TRAFAC class TrmE-Era-EngA-EngB-Septin-like GTPase superfamily. Septin GTPase family.</text>
</comment>
<dbReference type="Pfam" id="PF00735">
    <property type="entry name" value="Septin"/>
    <property type="match status" value="1"/>
</dbReference>
<dbReference type="EMBL" id="CAEY01001062">
    <property type="status" value="NOT_ANNOTATED_CDS"/>
    <property type="molecule type" value="Genomic_DNA"/>
</dbReference>
<evidence type="ECO:0000256" key="2">
    <source>
        <dbReference type="ARBA" id="ARBA00022618"/>
    </source>
</evidence>
<keyword evidence="5 8" id="KW-0342">GTP-binding</keyword>
<gene>
    <name evidence="11" type="primary">107370116</name>
</gene>
<proteinExistence type="inferred from homology"/>
<reference evidence="11" key="2">
    <citation type="submission" date="2015-06" db="UniProtKB">
        <authorList>
            <consortium name="EnsemblMetazoa"/>
        </authorList>
    </citation>
    <scope>IDENTIFICATION</scope>
</reference>
<evidence type="ECO:0000256" key="8">
    <source>
        <dbReference type="RuleBase" id="RU004560"/>
    </source>
</evidence>
<dbReference type="Gene3D" id="3.40.50.300">
    <property type="entry name" value="P-loop containing nucleotide triphosphate hydrolases"/>
    <property type="match status" value="1"/>
</dbReference>
<dbReference type="PANTHER" id="PTHR18884">
    <property type="entry name" value="SEPTIN"/>
    <property type="match status" value="1"/>
</dbReference>
<comment type="subcellular location">
    <subcellularLocation>
        <location evidence="1">Cleavage furrow</location>
    </subcellularLocation>
</comment>
<accession>T1L3Y6</accession>
<dbReference type="HOGENOM" id="CLU_017718_0_0_1"/>
<dbReference type="EnsemblMetazoa" id="tetur37g00150.1">
    <property type="protein sequence ID" value="tetur37g00150.1"/>
    <property type="gene ID" value="tetur37g00150"/>
</dbReference>
<dbReference type="Proteomes" id="UP000015104">
    <property type="component" value="Unassembled WGS sequence"/>
</dbReference>
<dbReference type="InterPro" id="IPR027417">
    <property type="entry name" value="P-loop_NTPase"/>
</dbReference>
<protein>
    <recommendedName>
        <fullName evidence="7">Septin</fullName>
    </recommendedName>
</protein>
<dbReference type="AlphaFoldDB" id="T1L3Y6"/>
<dbReference type="InterPro" id="IPR016491">
    <property type="entry name" value="Septin"/>
</dbReference>
<sequence length="375" mass="42503">MPGVGSEIGFATLPHHLHRKYAKKGFDFTIMVVGESGLGKSTLINCLFLADLYKDRVNPPVEQLLNRTMVVEKKQLDIIEKGIKLKVTIVDTPGFADALNTENSFDAIEGFIDEQYDQYFKDESGLNRKNIIDNRVHCCLYFISPIGRGLSQLDIQFMKRIHQKVNLVPIIAKADAFKPAELHMFKKKVLKELDDHGISIFRIPECDSDEDEDFRRKDKEIKDSIPFAVVGSTTQIEINGRKTRGRVYPWGSIDIQDEQFSDYVKLKTFLSLHMQDLKDVTNEVLYENYRALYLTKLGSGSISPIPVRAATEATNTSIPADKLLQLKEEEIRRMQEQLIHMQEALRQQSHSVPASGNQSADSPSPSSPAHRDDSH</sequence>
<dbReference type="PIRSF" id="PIRSF006698">
    <property type="entry name" value="Septin"/>
    <property type="match status" value="1"/>
</dbReference>
<evidence type="ECO:0000256" key="5">
    <source>
        <dbReference type="ARBA" id="ARBA00023134"/>
    </source>
</evidence>
<dbReference type="PROSITE" id="PS51719">
    <property type="entry name" value="G_SEPTIN"/>
    <property type="match status" value="1"/>
</dbReference>
<feature type="compositionally biased region" description="Low complexity" evidence="9">
    <location>
        <begin position="359"/>
        <end position="368"/>
    </location>
</feature>
<keyword evidence="6" id="KW-0131">Cell cycle</keyword>
<feature type="compositionally biased region" description="Polar residues" evidence="9">
    <location>
        <begin position="345"/>
        <end position="358"/>
    </location>
</feature>
<dbReference type="GO" id="GO:0032154">
    <property type="term" value="C:cleavage furrow"/>
    <property type="evidence" value="ECO:0007669"/>
    <property type="project" value="UniProtKB-SubCell"/>
</dbReference>
<dbReference type="eggNOG" id="KOG2655">
    <property type="taxonomic scope" value="Eukaryota"/>
</dbReference>
<keyword evidence="12" id="KW-1185">Reference proteome</keyword>
<dbReference type="CDD" id="cd01850">
    <property type="entry name" value="CDC_Septin"/>
    <property type="match status" value="1"/>
</dbReference>